<dbReference type="PANTHER" id="PTHR22803">
    <property type="entry name" value="MANNOSE, PHOSPHOLIPASE, LECTIN RECEPTOR RELATED"/>
    <property type="match status" value="1"/>
</dbReference>
<keyword evidence="6" id="KW-1185">Reference proteome</keyword>
<organism evidence="5 6">
    <name type="scientific">Coregonus suidteri</name>
    <dbReference type="NCBI Taxonomy" id="861788"/>
    <lineage>
        <taxon>Eukaryota</taxon>
        <taxon>Metazoa</taxon>
        <taxon>Chordata</taxon>
        <taxon>Craniata</taxon>
        <taxon>Vertebrata</taxon>
        <taxon>Euteleostomi</taxon>
        <taxon>Actinopterygii</taxon>
        <taxon>Neopterygii</taxon>
        <taxon>Teleostei</taxon>
        <taxon>Protacanthopterygii</taxon>
        <taxon>Salmoniformes</taxon>
        <taxon>Salmonidae</taxon>
        <taxon>Coregoninae</taxon>
        <taxon>Coregonus</taxon>
    </lineage>
</organism>
<accession>A0AAN8M0H6</accession>
<evidence type="ECO:0000256" key="2">
    <source>
        <dbReference type="ARBA" id="ARBA00023157"/>
    </source>
</evidence>
<dbReference type="InterPro" id="IPR050111">
    <property type="entry name" value="C-type_lectin/snaclec_domain"/>
</dbReference>
<keyword evidence="2" id="KW-1015">Disulfide bond</keyword>
<dbReference type="SUPFAM" id="SSF56436">
    <property type="entry name" value="C-type lectin-like"/>
    <property type="match status" value="1"/>
</dbReference>
<dbReference type="Proteomes" id="UP001356427">
    <property type="component" value="Unassembled WGS sequence"/>
</dbReference>
<protein>
    <recommendedName>
        <fullName evidence="4">C-type lectin domain-containing protein</fullName>
    </recommendedName>
</protein>
<dbReference type="SMART" id="SM00034">
    <property type="entry name" value="CLECT"/>
    <property type="match status" value="1"/>
</dbReference>
<proteinExistence type="predicted"/>
<dbReference type="InterPro" id="IPR016186">
    <property type="entry name" value="C-type_lectin-like/link_sf"/>
</dbReference>
<sequence>MADTKELRQELIAMDENEDKAWWRPESSHGYGHLLPAGRSQWYLCAALCVTLTLSLSLLILMPSRFGSVDRTLSDLERSVSNLTESVSLHLSKLHEKVGSLEMKLSDLKRSVSNLTESVSFHSSKLPKKGEVGCPDGWYLHNSSCYFFSAYKASWYTARDSCRDMDATLLILTDEEEWGFVNRISNGRYFWLGLSDERTGEWEWVNGSPYIMDRSKWVPGQPDNWAGHSIGGTEDCAHISISGKLNDNHCTVTYPFICKATTNKAEHF</sequence>
<keyword evidence="3" id="KW-1133">Transmembrane helix</keyword>
<dbReference type="GO" id="GO:0030246">
    <property type="term" value="F:carbohydrate binding"/>
    <property type="evidence" value="ECO:0007669"/>
    <property type="project" value="UniProtKB-KW"/>
</dbReference>
<dbReference type="Gene3D" id="3.10.100.10">
    <property type="entry name" value="Mannose-Binding Protein A, subunit A"/>
    <property type="match status" value="1"/>
</dbReference>
<dbReference type="InterPro" id="IPR033989">
    <property type="entry name" value="CD209-like_CTLD"/>
</dbReference>
<dbReference type="InterPro" id="IPR001304">
    <property type="entry name" value="C-type_lectin-like"/>
</dbReference>
<evidence type="ECO:0000259" key="4">
    <source>
        <dbReference type="PROSITE" id="PS50041"/>
    </source>
</evidence>
<dbReference type="CDD" id="cd03590">
    <property type="entry name" value="CLECT_DC-SIGN_like"/>
    <property type="match status" value="1"/>
</dbReference>
<evidence type="ECO:0000313" key="6">
    <source>
        <dbReference type="Proteomes" id="UP001356427"/>
    </source>
</evidence>
<keyword evidence="3" id="KW-0472">Membrane</keyword>
<dbReference type="PROSITE" id="PS50041">
    <property type="entry name" value="C_TYPE_LECTIN_2"/>
    <property type="match status" value="1"/>
</dbReference>
<dbReference type="PROSITE" id="PS00615">
    <property type="entry name" value="C_TYPE_LECTIN_1"/>
    <property type="match status" value="1"/>
</dbReference>
<evidence type="ECO:0000256" key="1">
    <source>
        <dbReference type="ARBA" id="ARBA00022734"/>
    </source>
</evidence>
<dbReference type="EMBL" id="JAGTTL010000005">
    <property type="protein sequence ID" value="KAK6322318.1"/>
    <property type="molecule type" value="Genomic_DNA"/>
</dbReference>
<evidence type="ECO:0000256" key="3">
    <source>
        <dbReference type="SAM" id="Phobius"/>
    </source>
</evidence>
<reference evidence="5 6" key="1">
    <citation type="submission" date="2021-04" db="EMBL/GenBank/DDBJ databases">
        <authorList>
            <person name="De Guttry C."/>
            <person name="Zahm M."/>
            <person name="Klopp C."/>
            <person name="Cabau C."/>
            <person name="Louis A."/>
            <person name="Berthelot C."/>
            <person name="Parey E."/>
            <person name="Roest Crollius H."/>
            <person name="Montfort J."/>
            <person name="Robinson-Rechavi M."/>
            <person name="Bucao C."/>
            <person name="Bouchez O."/>
            <person name="Gislard M."/>
            <person name="Lluch J."/>
            <person name="Milhes M."/>
            <person name="Lampietro C."/>
            <person name="Lopez Roques C."/>
            <person name="Donnadieu C."/>
            <person name="Braasch I."/>
            <person name="Desvignes T."/>
            <person name="Postlethwait J."/>
            <person name="Bobe J."/>
            <person name="Wedekind C."/>
            <person name="Guiguen Y."/>
        </authorList>
    </citation>
    <scope>NUCLEOTIDE SEQUENCE [LARGE SCALE GENOMIC DNA]</scope>
    <source>
        <strain evidence="5">Cs_M1</strain>
        <tissue evidence="5">Blood</tissue>
    </source>
</reference>
<feature type="domain" description="C-type lectin" evidence="4">
    <location>
        <begin position="141"/>
        <end position="259"/>
    </location>
</feature>
<gene>
    <name evidence="5" type="ORF">J4Q44_G00071100</name>
</gene>
<evidence type="ECO:0000313" key="5">
    <source>
        <dbReference type="EMBL" id="KAK6322318.1"/>
    </source>
</evidence>
<dbReference type="InterPro" id="IPR018378">
    <property type="entry name" value="C-type_lectin_CS"/>
</dbReference>
<comment type="caution">
    <text evidence="5">The sequence shown here is derived from an EMBL/GenBank/DDBJ whole genome shotgun (WGS) entry which is preliminary data.</text>
</comment>
<dbReference type="AlphaFoldDB" id="A0AAN8M0H6"/>
<keyword evidence="1" id="KW-0430">Lectin</keyword>
<dbReference type="Pfam" id="PF00059">
    <property type="entry name" value="Lectin_C"/>
    <property type="match status" value="1"/>
</dbReference>
<dbReference type="InterPro" id="IPR016187">
    <property type="entry name" value="CTDL_fold"/>
</dbReference>
<feature type="transmembrane region" description="Helical" evidence="3">
    <location>
        <begin position="41"/>
        <end position="61"/>
    </location>
</feature>
<keyword evidence="3" id="KW-0812">Transmembrane</keyword>
<name>A0AAN8M0H6_9TELE</name>